<dbReference type="GO" id="GO:0005525">
    <property type="term" value="F:GTP binding"/>
    <property type="evidence" value="ECO:0007669"/>
    <property type="project" value="InterPro"/>
</dbReference>
<protein>
    <recommendedName>
        <fullName evidence="5">Ras-domain-containing protein</fullName>
    </recommendedName>
</protein>
<feature type="compositionally biased region" description="Low complexity" evidence="2">
    <location>
        <begin position="131"/>
        <end position="156"/>
    </location>
</feature>
<dbReference type="InterPro" id="IPR050209">
    <property type="entry name" value="Rab_GTPases_membrane_traffic"/>
</dbReference>
<dbReference type="OMA" id="ANGVMQY"/>
<sequence length="255" mass="27282">MPAITWHYVLKFIITGDAAVGKSSLLVRLTDQRFLANPDPTLGVEFGSKLIEIPEEGKIVKLQCWDTAGTESFRSITRSYYRGAAGCLLVYDVTSRASYINARSWLADVREHADPHLTCILVGNKVDLVSDAEPSSQPSSSDPASSDPNPASSSPSSLPPPPPSGSGSGGGKIREVSTEEGQRWADEEGLLFVEASAKSGVNVERAFEQASRDILDKIKRGVFDDDRSPGVKLSKPAATSTNLTLEQQPAKGSCC</sequence>
<feature type="region of interest" description="Disordered" evidence="2">
    <location>
        <begin position="222"/>
        <end position="255"/>
    </location>
</feature>
<dbReference type="RefSeq" id="XP_007764393.1">
    <property type="nucleotide sequence ID" value="XM_007766203.1"/>
</dbReference>
<dbReference type="KEGG" id="cput:CONPUDRAFT_96988"/>
<dbReference type="Gene3D" id="3.40.50.300">
    <property type="entry name" value="P-loop containing nucleotide triphosphate hydrolases"/>
    <property type="match status" value="1"/>
</dbReference>
<feature type="compositionally biased region" description="Basic and acidic residues" evidence="2">
    <location>
        <begin position="172"/>
        <end position="186"/>
    </location>
</feature>
<evidence type="ECO:0000313" key="4">
    <source>
        <dbReference type="Proteomes" id="UP000053558"/>
    </source>
</evidence>
<dbReference type="SUPFAM" id="SSF52540">
    <property type="entry name" value="P-loop containing nucleoside triphosphate hydrolases"/>
    <property type="match status" value="1"/>
</dbReference>
<dbReference type="NCBIfam" id="TIGR00231">
    <property type="entry name" value="small_GTP"/>
    <property type="match status" value="1"/>
</dbReference>
<dbReference type="PROSITE" id="PS51421">
    <property type="entry name" value="RAS"/>
    <property type="match status" value="1"/>
</dbReference>
<organism evidence="3 4">
    <name type="scientific">Coniophora puteana (strain RWD-64-598)</name>
    <name type="common">Brown rot fungus</name>
    <dbReference type="NCBI Taxonomy" id="741705"/>
    <lineage>
        <taxon>Eukaryota</taxon>
        <taxon>Fungi</taxon>
        <taxon>Dikarya</taxon>
        <taxon>Basidiomycota</taxon>
        <taxon>Agaricomycotina</taxon>
        <taxon>Agaricomycetes</taxon>
        <taxon>Agaricomycetidae</taxon>
        <taxon>Boletales</taxon>
        <taxon>Coniophorineae</taxon>
        <taxon>Coniophoraceae</taxon>
        <taxon>Coniophora</taxon>
    </lineage>
</organism>
<keyword evidence="4" id="KW-1185">Reference proteome</keyword>
<dbReference type="PROSITE" id="PS51419">
    <property type="entry name" value="RAB"/>
    <property type="match status" value="1"/>
</dbReference>
<evidence type="ECO:0000313" key="3">
    <source>
        <dbReference type="EMBL" id="EIW84658.1"/>
    </source>
</evidence>
<name>A0A5M3MZV4_CONPW</name>
<evidence type="ECO:0008006" key="5">
    <source>
        <dbReference type="Google" id="ProtNLM"/>
    </source>
</evidence>
<evidence type="ECO:0000256" key="2">
    <source>
        <dbReference type="SAM" id="MobiDB-lite"/>
    </source>
</evidence>
<dbReference type="CDD" id="cd00154">
    <property type="entry name" value="Rab"/>
    <property type="match status" value="1"/>
</dbReference>
<reference evidence="4" key="1">
    <citation type="journal article" date="2012" name="Science">
        <title>The Paleozoic origin of enzymatic lignin decomposition reconstructed from 31 fungal genomes.</title>
        <authorList>
            <person name="Floudas D."/>
            <person name="Binder M."/>
            <person name="Riley R."/>
            <person name="Barry K."/>
            <person name="Blanchette R.A."/>
            <person name="Henrissat B."/>
            <person name="Martinez A.T."/>
            <person name="Otillar R."/>
            <person name="Spatafora J.W."/>
            <person name="Yadav J.S."/>
            <person name="Aerts A."/>
            <person name="Benoit I."/>
            <person name="Boyd A."/>
            <person name="Carlson A."/>
            <person name="Copeland A."/>
            <person name="Coutinho P.M."/>
            <person name="de Vries R.P."/>
            <person name="Ferreira P."/>
            <person name="Findley K."/>
            <person name="Foster B."/>
            <person name="Gaskell J."/>
            <person name="Glotzer D."/>
            <person name="Gorecki P."/>
            <person name="Heitman J."/>
            <person name="Hesse C."/>
            <person name="Hori C."/>
            <person name="Igarashi K."/>
            <person name="Jurgens J.A."/>
            <person name="Kallen N."/>
            <person name="Kersten P."/>
            <person name="Kohler A."/>
            <person name="Kuees U."/>
            <person name="Kumar T.K.A."/>
            <person name="Kuo A."/>
            <person name="LaButti K."/>
            <person name="Larrondo L.F."/>
            <person name="Lindquist E."/>
            <person name="Ling A."/>
            <person name="Lombard V."/>
            <person name="Lucas S."/>
            <person name="Lundell T."/>
            <person name="Martin R."/>
            <person name="McLaughlin D.J."/>
            <person name="Morgenstern I."/>
            <person name="Morin E."/>
            <person name="Murat C."/>
            <person name="Nagy L.G."/>
            <person name="Nolan M."/>
            <person name="Ohm R.A."/>
            <person name="Patyshakuliyeva A."/>
            <person name="Rokas A."/>
            <person name="Ruiz-Duenas F.J."/>
            <person name="Sabat G."/>
            <person name="Salamov A."/>
            <person name="Samejima M."/>
            <person name="Schmutz J."/>
            <person name="Slot J.C."/>
            <person name="St John F."/>
            <person name="Stenlid J."/>
            <person name="Sun H."/>
            <person name="Sun S."/>
            <person name="Syed K."/>
            <person name="Tsang A."/>
            <person name="Wiebenga A."/>
            <person name="Young D."/>
            <person name="Pisabarro A."/>
            <person name="Eastwood D.C."/>
            <person name="Martin F."/>
            <person name="Cullen D."/>
            <person name="Grigoriev I.V."/>
            <person name="Hibbett D.S."/>
        </authorList>
    </citation>
    <scope>NUCLEOTIDE SEQUENCE [LARGE SCALE GENOMIC DNA]</scope>
    <source>
        <strain evidence="4">RWD-64-598 SS2</strain>
    </source>
</reference>
<dbReference type="OrthoDB" id="9989112at2759"/>
<dbReference type="PROSITE" id="PS51420">
    <property type="entry name" value="RHO"/>
    <property type="match status" value="1"/>
</dbReference>
<dbReference type="EMBL" id="JH711574">
    <property type="protein sequence ID" value="EIW84658.1"/>
    <property type="molecule type" value="Genomic_DNA"/>
</dbReference>
<proteinExistence type="inferred from homology"/>
<dbReference type="PANTHER" id="PTHR47979">
    <property type="entry name" value="DRAB11-RELATED"/>
    <property type="match status" value="1"/>
</dbReference>
<dbReference type="InterPro" id="IPR027417">
    <property type="entry name" value="P-loop_NTPase"/>
</dbReference>
<dbReference type="GeneID" id="19211788"/>
<feature type="compositionally biased region" description="Polar residues" evidence="2">
    <location>
        <begin position="237"/>
        <end position="247"/>
    </location>
</feature>
<dbReference type="AlphaFoldDB" id="A0A5M3MZV4"/>
<comment type="caution">
    <text evidence="3">The sequence shown here is derived from an EMBL/GenBank/DDBJ whole genome shotgun (WGS) entry which is preliminary data.</text>
</comment>
<dbReference type="InterPro" id="IPR005225">
    <property type="entry name" value="Small_GTP-bd"/>
</dbReference>
<dbReference type="Proteomes" id="UP000053558">
    <property type="component" value="Unassembled WGS sequence"/>
</dbReference>
<dbReference type="SMART" id="SM00173">
    <property type="entry name" value="RAS"/>
    <property type="match status" value="1"/>
</dbReference>
<dbReference type="Pfam" id="PF00071">
    <property type="entry name" value="Ras"/>
    <property type="match status" value="1"/>
</dbReference>
<dbReference type="InterPro" id="IPR001806">
    <property type="entry name" value="Small_GTPase"/>
</dbReference>
<dbReference type="PRINTS" id="PR00449">
    <property type="entry name" value="RASTRNSFRMNG"/>
</dbReference>
<dbReference type="SMART" id="SM00175">
    <property type="entry name" value="RAB"/>
    <property type="match status" value="1"/>
</dbReference>
<accession>A0A5M3MZV4</accession>
<evidence type="ECO:0000256" key="1">
    <source>
        <dbReference type="ARBA" id="ARBA00006270"/>
    </source>
</evidence>
<comment type="similarity">
    <text evidence="1">Belongs to the small GTPase superfamily. Rab family.</text>
</comment>
<dbReference type="FunFam" id="3.40.50.300:FF:001447">
    <property type="entry name" value="Ras-related protein Rab-1B"/>
    <property type="match status" value="1"/>
</dbReference>
<dbReference type="SMART" id="SM00174">
    <property type="entry name" value="RHO"/>
    <property type="match status" value="1"/>
</dbReference>
<dbReference type="GO" id="GO:0003924">
    <property type="term" value="F:GTPase activity"/>
    <property type="evidence" value="ECO:0007669"/>
    <property type="project" value="InterPro"/>
</dbReference>
<gene>
    <name evidence="3" type="ORF">CONPUDRAFT_96988</name>
</gene>
<feature type="region of interest" description="Disordered" evidence="2">
    <location>
        <begin position="130"/>
        <end position="187"/>
    </location>
</feature>